<evidence type="ECO:0000259" key="5">
    <source>
        <dbReference type="PROSITE" id="PS51007"/>
    </source>
</evidence>
<dbReference type="Proteomes" id="UP000192505">
    <property type="component" value="Unassembled WGS sequence"/>
</dbReference>
<dbReference type="InterPro" id="IPR036909">
    <property type="entry name" value="Cyt_c-like_dom_sf"/>
</dbReference>
<keyword evidence="2 4" id="KW-0479">Metal-binding</keyword>
<evidence type="ECO:0000256" key="2">
    <source>
        <dbReference type="ARBA" id="ARBA00022723"/>
    </source>
</evidence>
<keyword evidence="3 4" id="KW-0408">Iron</keyword>
<gene>
    <name evidence="6" type="ORF">BWK72_09340</name>
</gene>
<dbReference type="Pfam" id="PF13442">
    <property type="entry name" value="Cytochrome_CBB3"/>
    <property type="match status" value="1"/>
</dbReference>
<evidence type="ECO:0000256" key="1">
    <source>
        <dbReference type="ARBA" id="ARBA00022617"/>
    </source>
</evidence>
<protein>
    <recommendedName>
        <fullName evidence="5">Cytochrome c domain-containing protein</fullName>
    </recommendedName>
</protein>
<dbReference type="GO" id="GO:0046872">
    <property type="term" value="F:metal ion binding"/>
    <property type="evidence" value="ECO:0007669"/>
    <property type="project" value="UniProtKB-KW"/>
</dbReference>
<dbReference type="InterPro" id="IPR009056">
    <property type="entry name" value="Cyt_c-like_dom"/>
</dbReference>
<sequence>MGVSALSIHQETTMNRFTTLFSHPSRRGAILVAAGLGTLLLAGCAVELENTQPAREVAQLNQAPGSVYTGWRVFQDRCAACHGADALGTAKAPNLLPKVRDMGPRRFVGLVLQRYDWALPPDQARKEGAALDQLVDQIMQRQGPVVTMPAWQGEPRVTAHITDLFAYLSARALGTQAIGRPAP</sequence>
<accession>A0A1W9KV83</accession>
<dbReference type="AlphaFoldDB" id="A0A1W9KV83"/>
<dbReference type="EMBL" id="MTEI01000004">
    <property type="protein sequence ID" value="OQW88448.1"/>
    <property type="molecule type" value="Genomic_DNA"/>
</dbReference>
<dbReference type="GO" id="GO:0009055">
    <property type="term" value="F:electron transfer activity"/>
    <property type="evidence" value="ECO:0007669"/>
    <property type="project" value="InterPro"/>
</dbReference>
<dbReference type="Gene3D" id="1.10.760.10">
    <property type="entry name" value="Cytochrome c-like domain"/>
    <property type="match status" value="1"/>
</dbReference>
<name>A0A1W9KV83_9BURK</name>
<organism evidence="6 7">
    <name type="scientific">Rhodoferax ferrireducens</name>
    <dbReference type="NCBI Taxonomy" id="192843"/>
    <lineage>
        <taxon>Bacteria</taxon>
        <taxon>Pseudomonadati</taxon>
        <taxon>Pseudomonadota</taxon>
        <taxon>Betaproteobacteria</taxon>
        <taxon>Burkholderiales</taxon>
        <taxon>Comamonadaceae</taxon>
        <taxon>Rhodoferax</taxon>
    </lineage>
</organism>
<evidence type="ECO:0000313" key="7">
    <source>
        <dbReference type="Proteomes" id="UP000192505"/>
    </source>
</evidence>
<dbReference type="SUPFAM" id="SSF46626">
    <property type="entry name" value="Cytochrome c"/>
    <property type="match status" value="1"/>
</dbReference>
<evidence type="ECO:0000256" key="3">
    <source>
        <dbReference type="ARBA" id="ARBA00023004"/>
    </source>
</evidence>
<dbReference type="GO" id="GO:0020037">
    <property type="term" value="F:heme binding"/>
    <property type="evidence" value="ECO:0007669"/>
    <property type="project" value="InterPro"/>
</dbReference>
<feature type="domain" description="Cytochrome c" evidence="5">
    <location>
        <begin position="65"/>
        <end position="172"/>
    </location>
</feature>
<evidence type="ECO:0000313" key="6">
    <source>
        <dbReference type="EMBL" id="OQW88448.1"/>
    </source>
</evidence>
<dbReference type="PROSITE" id="PS51007">
    <property type="entry name" value="CYTC"/>
    <property type="match status" value="1"/>
</dbReference>
<reference evidence="6 7" key="1">
    <citation type="submission" date="2017-01" db="EMBL/GenBank/DDBJ databases">
        <title>Novel large sulfur bacteria in the metagenomes of groundwater-fed chemosynthetic microbial mats in the Lake Huron basin.</title>
        <authorList>
            <person name="Sharrar A.M."/>
            <person name="Flood B.E."/>
            <person name="Bailey J.V."/>
            <person name="Jones D.S."/>
            <person name="Biddanda B."/>
            <person name="Ruberg S.A."/>
            <person name="Marcus D.N."/>
            <person name="Dick G.J."/>
        </authorList>
    </citation>
    <scope>NUCLEOTIDE SEQUENCE [LARGE SCALE GENOMIC DNA]</scope>
    <source>
        <strain evidence="6">A7</strain>
    </source>
</reference>
<keyword evidence="1 4" id="KW-0349">Heme</keyword>
<proteinExistence type="predicted"/>
<comment type="caution">
    <text evidence="6">The sequence shown here is derived from an EMBL/GenBank/DDBJ whole genome shotgun (WGS) entry which is preliminary data.</text>
</comment>
<evidence type="ECO:0000256" key="4">
    <source>
        <dbReference type="PROSITE-ProRule" id="PRU00433"/>
    </source>
</evidence>